<keyword evidence="3" id="KW-1185">Reference proteome</keyword>
<evidence type="ECO:0000313" key="3">
    <source>
        <dbReference type="Proteomes" id="UP000183371"/>
    </source>
</evidence>
<proteinExistence type="predicted"/>
<gene>
    <name evidence="2" type="ORF">SAMN05444141_1061</name>
</gene>
<dbReference type="EMBL" id="FPBD01000006">
    <property type="protein sequence ID" value="SFT99229.1"/>
    <property type="molecule type" value="Genomic_DNA"/>
</dbReference>
<accession>A0A1I7CIM4</accession>
<protein>
    <submittedName>
        <fullName evidence="2">Uncharacterized protein</fullName>
    </submittedName>
</protein>
<reference evidence="3" key="1">
    <citation type="submission" date="2016-10" db="EMBL/GenBank/DDBJ databases">
        <authorList>
            <person name="Varghese N."/>
            <person name="Submissions S."/>
        </authorList>
    </citation>
    <scope>NUCLEOTIDE SEQUENCE [LARGE SCALE GENOMIC DNA]</scope>
    <source>
        <strain evidence="3">DSM 17465</strain>
    </source>
</reference>
<dbReference type="AlphaFoldDB" id="A0A1I7CIM4"/>
<organism evidence="2 3">
    <name type="scientific">Pseudovibrio denitrificans</name>
    <dbReference type="NCBI Taxonomy" id="258256"/>
    <lineage>
        <taxon>Bacteria</taxon>
        <taxon>Pseudomonadati</taxon>
        <taxon>Pseudomonadota</taxon>
        <taxon>Alphaproteobacteria</taxon>
        <taxon>Hyphomicrobiales</taxon>
        <taxon>Stappiaceae</taxon>
        <taxon>Pseudovibrio</taxon>
    </lineage>
</organism>
<evidence type="ECO:0000256" key="1">
    <source>
        <dbReference type="SAM" id="MobiDB-lite"/>
    </source>
</evidence>
<feature type="compositionally biased region" description="Polar residues" evidence="1">
    <location>
        <begin position="52"/>
        <end position="74"/>
    </location>
</feature>
<evidence type="ECO:0000313" key="2">
    <source>
        <dbReference type="EMBL" id="SFT99229.1"/>
    </source>
</evidence>
<dbReference type="Proteomes" id="UP000183371">
    <property type="component" value="Unassembled WGS sequence"/>
</dbReference>
<sequence length="291" mass="31628">MDITSTSNSVSGAFGVPPLTDGAAVQGGIADGAFLSAESVSRSGKPADDQLRPSSSHKQSFAQVGETSELQSVKSRVEERRDAKRELISDLIDLIETGHGGSRALMAGAFERTTEKLNVLMIKIEESPALKDIVKTGKGFKSAPDGLINVLSRRDNMHSFLKAHTARDMYSENFCLQSMVSDLKSWTGKVIDTQKHSFDRATAADLHQRLDASTDVGAAEYAKNPASRAPETPEEAVQYLFFAVGLFGNDKEAWTDYAKEPLQDTFPTIQNLSFERAQAVFERKSAAGDYA</sequence>
<dbReference type="RefSeq" id="WP_083417101.1">
    <property type="nucleotide sequence ID" value="NZ_FPBD01000006.1"/>
</dbReference>
<name>A0A1I7CIM4_9HYPH</name>
<feature type="region of interest" description="Disordered" evidence="1">
    <location>
        <begin position="38"/>
        <end position="77"/>
    </location>
</feature>